<proteinExistence type="predicted"/>
<dbReference type="Proteomes" id="UP000606889">
    <property type="component" value="Unassembled WGS sequence"/>
</dbReference>
<dbReference type="PANTHER" id="PTHR36838:SF3">
    <property type="entry name" value="TRANSPORTER AUXIN EFFLUX CARRIER EC FAMILY"/>
    <property type="match status" value="1"/>
</dbReference>
<evidence type="ECO:0008006" key="5">
    <source>
        <dbReference type="Google" id="ProtNLM"/>
    </source>
</evidence>
<accession>A0ABR7EJA3</accession>
<gene>
    <name evidence="3" type="ORF">H8S18_12135</name>
</gene>
<feature type="transmembrane region" description="Helical" evidence="2">
    <location>
        <begin position="122"/>
        <end position="143"/>
    </location>
</feature>
<keyword evidence="2" id="KW-1133">Transmembrane helix</keyword>
<evidence type="ECO:0000313" key="4">
    <source>
        <dbReference type="Proteomes" id="UP000606889"/>
    </source>
</evidence>
<feature type="transmembrane region" description="Helical" evidence="2">
    <location>
        <begin position="164"/>
        <end position="183"/>
    </location>
</feature>
<reference evidence="3 4" key="1">
    <citation type="submission" date="2020-08" db="EMBL/GenBank/DDBJ databases">
        <title>Genome public.</title>
        <authorList>
            <person name="Liu C."/>
            <person name="Sun Q."/>
        </authorList>
    </citation>
    <scope>NUCLEOTIDE SEQUENCE [LARGE SCALE GENOMIC DNA]</scope>
    <source>
        <strain evidence="3 4">NSJ-35</strain>
    </source>
</reference>
<keyword evidence="2" id="KW-0472">Membrane</keyword>
<evidence type="ECO:0000256" key="1">
    <source>
        <dbReference type="ARBA" id="ARBA00022448"/>
    </source>
</evidence>
<name>A0ABR7EJA3_9FIRM</name>
<feature type="transmembrane region" description="Helical" evidence="2">
    <location>
        <begin position="256"/>
        <end position="277"/>
    </location>
</feature>
<feature type="transmembrane region" description="Helical" evidence="2">
    <location>
        <begin position="284"/>
        <end position="305"/>
    </location>
</feature>
<feature type="transmembrane region" description="Helical" evidence="2">
    <location>
        <begin position="225"/>
        <end position="250"/>
    </location>
</feature>
<feature type="transmembrane region" description="Helical" evidence="2">
    <location>
        <begin position="6"/>
        <end position="24"/>
    </location>
</feature>
<sequence length="315" mass="34288">MEQFFSVLPIVAPVFIALLIGYFSKRKRLVTPGGIEGMKALVMNFALPAVIIGAFYTVTVDTDMAVVVITMFCCGLTGLLLGKLLRWLLRQKQDLLPFLVTSYETGMLGYGLYIMLFSQAQVSNFAMIDLGEAAFAFTIYIGLLNARKGVDAKSSLRSMVKTPMIWAVVAGIALGATGIGRMLDASPIGPAISEVLAYISAPTGILMLFVVGYELEWTKEYMKDALVAAGLRFCVMALLCFLAVNVIFLFLPFNEYLFWGLVLVFSLPAPYILPLFISGEKDNAYVATSLALYTVISIVLFTVIACMETSGVVMG</sequence>
<dbReference type="EMBL" id="JACOON010000006">
    <property type="protein sequence ID" value="MBC5649089.1"/>
    <property type="molecule type" value="Genomic_DNA"/>
</dbReference>
<feature type="transmembrane region" description="Helical" evidence="2">
    <location>
        <begin position="64"/>
        <end position="84"/>
    </location>
</feature>
<feature type="transmembrane region" description="Helical" evidence="2">
    <location>
        <begin position="96"/>
        <end position="116"/>
    </location>
</feature>
<keyword evidence="4" id="KW-1185">Reference proteome</keyword>
<evidence type="ECO:0000256" key="2">
    <source>
        <dbReference type="SAM" id="Phobius"/>
    </source>
</evidence>
<evidence type="ECO:0000313" key="3">
    <source>
        <dbReference type="EMBL" id="MBC5649089.1"/>
    </source>
</evidence>
<organism evidence="3 4">
    <name type="scientific">Christensenella tenuis</name>
    <dbReference type="NCBI Taxonomy" id="2763033"/>
    <lineage>
        <taxon>Bacteria</taxon>
        <taxon>Bacillati</taxon>
        <taxon>Bacillota</taxon>
        <taxon>Clostridia</taxon>
        <taxon>Christensenellales</taxon>
        <taxon>Christensenellaceae</taxon>
        <taxon>Christensenella</taxon>
    </lineage>
</organism>
<feature type="transmembrane region" description="Helical" evidence="2">
    <location>
        <begin position="195"/>
        <end position="213"/>
    </location>
</feature>
<feature type="transmembrane region" description="Helical" evidence="2">
    <location>
        <begin position="40"/>
        <end position="58"/>
    </location>
</feature>
<dbReference type="PANTHER" id="PTHR36838">
    <property type="entry name" value="AUXIN EFFLUX CARRIER FAMILY PROTEIN"/>
    <property type="match status" value="1"/>
</dbReference>
<comment type="caution">
    <text evidence="3">The sequence shown here is derived from an EMBL/GenBank/DDBJ whole genome shotgun (WGS) entry which is preliminary data.</text>
</comment>
<protein>
    <recommendedName>
        <fullName evidence="5">Transporter</fullName>
    </recommendedName>
</protein>
<keyword evidence="2" id="KW-0812">Transmembrane</keyword>
<keyword evidence="1" id="KW-0813">Transport</keyword>
<dbReference type="RefSeq" id="WP_186858529.1">
    <property type="nucleotide sequence ID" value="NZ_JACOON010000006.1"/>
</dbReference>